<dbReference type="InterPro" id="IPR036691">
    <property type="entry name" value="Endo/exonu/phosph_ase_sf"/>
</dbReference>
<evidence type="ECO:0008006" key="3">
    <source>
        <dbReference type="Google" id="ProtNLM"/>
    </source>
</evidence>
<protein>
    <recommendedName>
        <fullName evidence="3">Endonuclease/exonuclease/phosphatase domain-containing protein</fullName>
    </recommendedName>
</protein>
<dbReference type="Gene3D" id="3.60.10.10">
    <property type="entry name" value="Endonuclease/exonuclease/phosphatase"/>
    <property type="match status" value="1"/>
</dbReference>
<reference evidence="1" key="2">
    <citation type="submission" date="2023-05" db="EMBL/GenBank/DDBJ databases">
        <authorList>
            <person name="Schelkunov M.I."/>
        </authorList>
    </citation>
    <scope>NUCLEOTIDE SEQUENCE</scope>
    <source>
        <strain evidence="1">Hsosn_3</strain>
        <tissue evidence="1">Leaf</tissue>
    </source>
</reference>
<dbReference type="EMBL" id="JAUIZM010000004">
    <property type="protein sequence ID" value="KAK1386937.1"/>
    <property type="molecule type" value="Genomic_DNA"/>
</dbReference>
<evidence type="ECO:0000313" key="1">
    <source>
        <dbReference type="EMBL" id="KAK1386937.1"/>
    </source>
</evidence>
<comment type="caution">
    <text evidence="1">The sequence shown here is derived from an EMBL/GenBank/DDBJ whole genome shotgun (WGS) entry which is preliminary data.</text>
</comment>
<organism evidence="1 2">
    <name type="scientific">Heracleum sosnowskyi</name>
    <dbReference type="NCBI Taxonomy" id="360622"/>
    <lineage>
        <taxon>Eukaryota</taxon>
        <taxon>Viridiplantae</taxon>
        <taxon>Streptophyta</taxon>
        <taxon>Embryophyta</taxon>
        <taxon>Tracheophyta</taxon>
        <taxon>Spermatophyta</taxon>
        <taxon>Magnoliopsida</taxon>
        <taxon>eudicotyledons</taxon>
        <taxon>Gunneridae</taxon>
        <taxon>Pentapetalae</taxon>
        <taxon>asterids</taxon>
        <taxon>campanulids</taxon>
        <taxon>Apiales</taxon>
        <taxon>Apiaceae</taxon>
        <taxon>Apioideae</taxon>
        <taxon>apioid superclade</taxon>
        <taxon>Tordylieae</taxon>
        <taxon>Tordyliinae</taxon>
        <taxon>Heracleum</taxon>
    </lineage>
</organism>
<name>A0AAD8IM80_9APIA</name>
<dbReference type="PANTHER" id="PTHR35218">
    <property type="entry name" value="RNASE H DOMAIN-CONTAINING PROTEIN"/>
    <property type="match status" value="1"/>
</dbReference>
<proteinExistence type="predicted"/>
<dbReference type="PANTHER" id="PTHR35218:SF9">
    <property type="entry name" value="ENDONUCLEASE_EXONUCLEASE_PHOSPHATASE DOMAIN-CONTAINING PROTEIN"/>
    <property type="match status" value="1"/>
</dbReference>
<keyword evidence="2" id="KW-1185">Reference proteome</keyword>
<dbReference type="AlphaFoldDB" id="A0AAD8IM80"/>
<gene>
    <name evidence="1" type="ORF">POM88_015115</name>
</gene>
<reference evidence="1" key="1">
    <citation type="submission" date="2023-02" db="EMBL/GenBank/DDBJ databases">
        <title>Genome of toxic invasive species Heracleum sosnowskyi carries increased number of genes despite the absence of recent whole-genome duplications.</title>
        <authorList>
            <person name="Schelkunov M."/>
            <person name="Shtratnikova V."/>
            <person name="Makarenko M."/>
            <person name="Klepikova A."/>
            <person name="Omelchenko D."/>
            <person name="Novikova G."/>
            <person name="Obukhova E."/>
            <person name="Bogdanov V."/>
            <person name="Penin A."/>
            <person name="Logacheva M."/>
        </authorList>
    </citation>
    <scope>NUCLEOTIDE SEQUENCE</scope>
    <source>
        <strain evidence="1">Hsosn_3</strain>
        <tissue evidence="1">Leaf</tissue>
    </source>
</reference>
<accession>A0AAD8IM80</accession>
<sequence length="103" mass="11914">MSTLSWNCHGLGTPWALQFLKESILQKSPEFVFLSEILCKRDRVEKIKRLIQFDGAFTVDTQGHNGGIAFLWRNQCEVWKVILIFGREGTVQRSGWRSDLTEL</sequence>
<dbReference type="SUPFAM" id="SSF56219">
    <property type="entry name" value="DNase I-like"/>
    <property type="match status" value="1"/>
</dbReference>
<evidence type="ECO:0000313" key="2">
    <source>
        <dbReference type="Proteomes" id="UP001237642"/>
    </source>
</evidence>
<dbReference type="Proteomes" id="UP001237642">
    <property type="component" value="Unassembled WGS sequence"/>
</dbReference>